<dbReference type="STRING" id="1035.BN961_01482"/>
<dbReference type="GO" id="GO:0008168">
    <property type="term" value="F:methyltransferase activity"/>
    <property type="evidence" value="ECO:0007669"/>
    <property type="project" value="UniProtKB-KW"/>
</dbReference>
<dbReference type="Proteomes" id="UP000035762">
    <property type="component" value="Unassembled WGS sequence"/>
</dbReference>
<dbReference type="Pfam" id="PF05050">
    <property type="entry name" value="Methyltransf_21"/>
    <property type="match status" value="1"/>
</dbReference>
<dbReference type="InterPro" id="IPR006342">
    <property type="entry name" value="FkbM_mtfrase"/>
</dbReference>
<organism evidence="2 3">
    <name type="scientific">Afipia felis</name>
    <name type="common">Cat scratch disease bacillus</name>
    <dbReference type="NCBI Taxonomy" id="1035"/>
    <lineage>
        <taxon>Bacteria</taxon>
        <taxon>Pseudomonadati</taxon>
        <taxon>Pseudomonadota</taxon>
        <taxon>Alphaproteobacteria</taxon>
        <taxon>Hyphomicrobiales</taxon>
        <taxon>Nitrobacteraceae</taxon>
        <taxon>Afipia</taxon>
    </lineage>
</organism>
<keyword evidence="3" id="KW-1185">Reference proteome</keyword>
<dbReference type="EMBL" id="CCAZ020000001">
    <property type="protein sequence ID" value="CEG08073.1"/>
    <property type="molecule type" value="Genomic_DNA"/>
</dbReference>
<dbReference type="Gene3D" id="3.40.50.150">
    <property type="entry name" value="Vaccinia Virus protein VP39"/>
    <property type="match status" value="1"/>
</dbReference>
<accession>A0A090N767</accession>
<comment type="caution">
    <text evidence="2">The sequence shown here is derived from an EMBL/GenBank/DDBJ whole genome shotgun (WGS) entry which is preliminary data.</text>
</comment>
<dbReference type="OrthoDB" id="9814604at2"/>
<dbReference type="RefSeq" id="WP_048756097.1">
    <property type="nucleotide sequence ID" value="NZ_CCAZ020000001.1"/>
</dbReference>
<evidence type="ECO:0000259" key="1">
    <source>
        <dbReference type="Pfam" id="PF05050"/>
    </source>
</evidence>
<protein>
    <submittedName>
        <fullName evidence="2">Methyltransferase, FkbM family</fullName>
    </submittedName>
</protein>
<dbReference type="PANTHER" id="PTHR34203:SF15">
    <property type="entry name" value="SLL1173 PROTEIN"/>
    <property type="match status" value="1"/>
</dbReference>
<dbReference type="NCBIfam" id="TIGR01444">
    <property type="entry name" value="fkbM_fam"/>
    <property type="match status" value="1"/>
</dbReference>
<dbReference type="SUPFAM" id="SSF53335">
    <property type="entry name" value="S-adenosyl-L-methionine-dependent methyltransferases"/>
    <property type="match status" value="1"/>
</dbReference>
<dbReference type="AlphaFoldDB" id="A0A090N767"/>
<name>A0A090N767_AFIFE</name>
<dbReference type="InterPro" id="IPR029063">
    <property type="entry name" value="SAM-dependent_MTases_sf"/>
</dbReference>
<keyword evidence="2" id="KW-0808">Transferase</keyword>
<gene>
    <name evidence="2" type="ORF">BN961_01482</name>
</gene>
<dbReference type="InterPro" id="IPR052514">
    <property type="entry name" value="SAM-dependent_MTase"/>
</dbReference>
<evidence type="ECO:0000313" key="3">
    <source>
        <dbReference type="Proteomes" id="UP000035762"/>
    </source>
</evidence>
<evidence type="ECO:0000313" key="2">
    <source>
        <dbReference type="EMBL" id="CEG08073.1"/>
    </source>
</evidence>
<proteinExistence type="predicted"/>
<feature type="domain" description="Methyltransferase FkbM" evidence="1">
    <location>
        <begin position="50"/>
        <end position="207"/>
    </location>
</feature>
<reference evidence="2 3" key="1">
    <citation type="journal article" date="2014" name="Genome Announc.">
        <title>Genome Sequence of Afipia felis Strain 76713, Isolated in Hospital Water Using an Amoeba Co-Culture Procedure.</title>
        <authorList>
            <person name="Benamar S."/>
            <person name="La Scola B."/>
            <person name="Croce O."/>
        </authorList>
    </citation>
    <scope>NUCLEOTIDE SEQUENCE [LARGE SCALE GENOMIC DNA]</scope>
    <source>
        <strain evidence="2 3">76713</strain>
    </source>
</reference>
<keyword evidence="2" id="KW-0489">Methyltransferase</keyword>
<dbReference type="PANTHER" id="PTHR34203">
    <property type="entry name" value="METHYLTRANSFERASE, FKBM FAMILY PROTEIN"/>
    <property type="match status" value="1"/>
</dbReference>
<sequence length="268" mass="30289">MQLTQATKRAVKETFPELWLRWHFSRRPKSAERELLYLHKMIAPGSITVDVGANCGLYTRELTKLSNRVHAFEPSHEMASLLRRTSAPNTVVHEMACSDRAGHTALFIPNGNDGPVYGLASLERHDDTDSQKASFHSMPVRTARLDSVVEDDIAFVKVDVEGHELHVLYGASGLIDRCQPIFLVEAEDRHRDRATSSVFAFFKERAYHGFYLEDDRVHPVEEFDPVLLQNPSALQSDGGRKAGRSYINNFFFFPSCMNGQAVLQNAIR</sequence>
<dbReference type="GO" id="GO:0032259">
    <property type="term" value="P:methylation"/>
    <property type="evidence" value="ECO:0007669"/>
    <property type="project" value="UniProtKB-KW"/>
</dbReference>